<dbReference type="SUPFAM" id="SSF46894">
    <property type="entry name" value="C-terminal effector domain of the bipartite response regulators"/>
    <property type="match status" value="1"/>
</dbReference>
<dbReference type="PANTHER" id="PTHR44688:SF16">
    <property type="entry name" value="DNA-BINDING TRANSCRIPTIONAL ACTIVATOR DEVR_DOSR"/>
    <property type="match status" value="1"/>
</dbReference>
<dbReference type="Pfam" id="PF00196">
    <property type="entry name" value="GerE"/>
    <property type="match status" value="1"/>
</dbReference>
<evidence type="ECO:0000256" key="3">
    <source>
        <dbReference type="ARBA" id="ARBA00023163"/>
    </source>
</evidence>
<proteinExistence type="predicted"/>
<name>A0ABT4A836_9BACT</name>
<comment type="caution">
    <text evidence="5">The sequence shown here is derived from an EMBL/GenBank/DDBJ whole genome shotgun (WGS) entry which is preliminary data.</text>
</comment>
<dbReference type="PROSITE" id="PS50043">
    <property type="entry name" value="HTH_LUXR_2"/>
    <property type="match status" value="1"/>
</dbReference>
<keyword evidence="1" id="KW-0805">Transcription regulation</keyword>
<gene>
    <name evidence="5" type="ORF">OV287_25455</name>
</gene>
<dbReference type="EMBL" id="JAPNKA010000001">
    <property type="protein sequence ID" value="MCY1077822.1"/>
    <property type="molecule type" value="Genomic_DNA"/>
</dbReference>
<dbReference type="InterPro" id="IPR036388">
    <property type="entry name" value="WH-like_DNA-bd_sf"/>
</dbReference>
<reference evidence="5 6" key="1">
    <citation type="submission" date="2022-11" db="EMBL/GenBank/DDBJ databases">
        <title>Minimal conservation of predation-associated metabolite biosynthetic gene clusters underscores biosynthetic potential of Myxococcota including descriptions for ten novel species: Archangium lansinium sp. nov., Myxococcus landrumus sp. nov., Nannocystis bai.</title>
        <authorList>
            <person name="Ahearne A."/>
            <person name="Stevens C."/>
            <person name="Phillips K."/>
        </authorList>
    </citation>
    <scope>NUCLEOTIDE SEQUENCE [LARGE SCALE GENOMIC DNA]</scope>
    <source>
        <strain evidence="5 6">MIWBW</strain>
    </source>
</reference>
<dbReference type="Gene3D" id="1.10.10.10">
    <property type="entry name" value="Winged helix-like DNA-binding domain superfamily/Winged helix DNA-binding domain"/>
    <property type="match status" value="1"/>
</dbReference>
<dbReference type="CDD" id="cd06170">
    <property type="entry name" value="LuxR_C_like"/>
    <property type="match status" value="1"/>
</dbReference>
<evidence type="ECO:0000259" key="4">
    <source>
        <dbReference type="PROSITE" id="PS50043"/>
    </source>
</evidence>
<keyword evidence="6" id="KW-1185">Reference proteome</keyword>
<dbReference type="Proteomes" id="UP001207654">
    <property type="component" value="Unassembled WGS sequence"/>
</dbReference>
<evidence type="ECO:0000256" key="1">
    <source>
        <dbReference type="ARBA" id="ARBA00023015"/>
    </source>
</evidence>
<dbReference type="InterPro" id="IPR016032">
    <property type="entry name" value="Sig_transdc_resp-reg_C-effctor"/>
</dbReference>
<feature type="domain" description="HTH luxR-type" evidence="4">
    <location>
        <begin position="269"/>
        <end position="337"/>
    </location>
</feature>
<keyword evidence="2" id="KW-0238">DNA-binding</keyword>
<accession>A0ABT4A836</accession>
<dbReference type="SMART" id="SM00421">
    <property type="entry name" value="HTH_LUXR"/>
    <property type="match status" value="1"/>
</dbReference>
<sequence>MAKKADLLSIVEAAYRVELEDASWLTGLAEAVLPHLDDGFGVAAFEFYRPGDGLPEVVQRCHLGIPDKLAAIYPTIFQTMAPEIRQRPFRMGPCITGSQMMGKRRGFLDEPHMKQYAQKFGMYDSFWITAAEPSGRGCGFHAGQSRLTRASAAQVLQWGRIAAHLSTAVRLRHALKGLPSGRADADLEAIFDPSGKLHDATGEARSEKARDLLRHAVLMLEKSRGPLRRKDPEKSLEIRKALVAGRWSLVDQIEQNGERYIVARQNEPTATGPALLSKREKVIVGYALLGHHDKQIAYDLGISHSTVRGLVGRAKKRLGVRSRKELLEVCRGAIRAKAD</sequence>
<evidence type="ECO:0000256" key="2">
    <source>
        <dbReference type="ARBA" id="ARBA00023125"/>
    </source>
</evidence>
<evidence type="ECO:0000313" key="5">
    <source>
        <dbReference type="EMBL" id="MCY1077822.1"/>
    </source>
</evidence>
<keyword evidence="3" id="KW-0804">Transcription</keyword>
<dbReference type="PANTHER" id="PTHR44688">
    <property type="entry name" value="DNA-BINDING TRANSCRIPTIONAL ACTIVATOR DEVR_DOSR"/>
    <property type="match status" value="1"/>
</dbReference>
<protein>
    <submittedName>
        <fullName evidence="5">Helix-turn-helix transcriptional regulator</fullName>
    </submittedName>
</protein>
<dbReference type="RefSeq" id="WP_267536631.1">
    <property type="nucleotide sequence ID" value="NZ_JAPNKA010000001.1"/>
</dbReference>
<dbReference type="InterPro" id="IPR000792">
    <property type="entry name" value="Tscrpt_reg_LuxR_C"/>
</dbReference>
<evidence type="ECO:0000313" key="6">
    <source>
        <dbReference type="Proteomes" id="UP001207654"/>
    </source>
</evidence>
<organism evidence="5 6">
    <name type="scientific">Archangium lansingense</name>
    <dbReference type="NCBI Taxonomy" id="2995310"/>
    <lineage>
        <taxon>Bacteria</taxon>
        <taxon>Pseudomonadati</taxon>
        <taxon>Myxococcota</taxon>
        <taxon>Myxococcia</taxon>
        <taxon>Myxococcales</taxon>
        <taxon>Cystobacterineae</taxon>
        <taxon>Archangiaceae</taxon>
        <taxon>Archangium</taxon>
    </lineage>
</organism>